<dbReference type="PANTHER" id="PTHR43976">
    <property type="entry name" value="SHORT CHAIN DEHYDROGENASE"/>
    <property type="match status" value="1"/>
</dbReference>
<gene>
    <name evidence="4" type="ORF">A0128_13425</name>
</gene>
<dbReference type="AlphaFoldDB" id="A0A1D7UYV3"/>
<dbReference type="Proteomes" id="UP000094197">
    <property type="component" value="Chromosome 1"/>
</dbReference>
<evidence type="ECO:0000256" key="3">
    <source>
        <dbReference type="RuleBase" id="RU000363"/>
    </source>
</evidence>
<evidence type="ECO:0000256" key="1">
    <source>
        <dbReference type="ARBA" id="ARBA00006484"/>
    </source>
</evidence>
<dbReference type="InterPro" id="IPR002347">
    <property type="entry name" value="SDR_fam"/>
</dbReference>
<dbReference type="FunFam" id="3.40.50.720:FF:000084">
    <property type="entry name" value="Short-chain dehydrogenase reductase"/>
    <property type="match status" value="1"/>
</dbReference>
<dbReference type="CDD" id="cd05374">
    <property type="entry name" value="17beta-HSD-like_SDR_c"/>
    <property type="match status" value="1"/>
</dbReference>
<reference evidence="4 5" key="1">
    <citation type="submission" date="2016-04" db="EMBL/GenBank/DDBJ databases">
        <title>Complete genome seqeunce of Leptospira alstonii serovar Room22.</title>
        <authorList>
            <person name="Nally J.E."/>
            <person name="Bayles D.O."/>
            <person name="Hurley D."/>
            <person name="Fanning S."/>
            <person name="McMahon B.J."/>
            <person name="Arent Z."/>
        </authorList>
    </citation>
    <scope>NUCLEOTIDE SEQUENCE [LARGE SCALE GENOMIC DNA]</scope>
    <source>
        <strain evidence="4 5">GWTS #1</strain>
    </source>
</reference>
<dbReference type="PRINTS" id="PR00080">
    <property type="entry name" value="SDRFAMILY"/>
</dbReference>
<dbReference type="PRINTS" id="PR00081">
    <property type="entry name" value="GDHRDH"/>
</dbReference>
<dbReference type="KEGG" id="laj:A0128_13425"/>
<proteinExistence type="inferred from homology"/>
<sequence length="277" mass="30479">MKRKTVLITGSSSGIGKAAAKHFQAKGWNVIATMRSPEKEKDLQNLPNLICLQLDVTKSETIQKAIQEGIKHFGEIDVLVNNAGYGLVGPFEGADKEQIQRQFDTNVFGAMEVIQKILPHFRKNKKGHIINVASMGGRITFPLYSLYHATKWALEGFTESLQYELQPFGIRVKLIEPGAIATDFIGRSSDSTSEKSPAEYKPFAEAVFGNMEKAMMTSTSEAVAKVIYKAANDSSKRLRYVIGMDAKSLLGLRKFLSDGVLFGIMKLALLRSTKAAA</sequence>
<dbReference type="EMBL" id="CP015217">
    <property type="protein sequence ID" value="AOP34761.1"/>
    <property type="molecule type" value="Genomic_DNA"/>
</dbReference>
<evidence type="ECO:0000256" key="2">
    <source>
        <dbReference type="ARBA" id="ARBA00023002"/>
    </source>
</evidence>
<comment type="similarity">
    <text evidence="1 3">Belongs to the short-chain dehydrogenases/reductases (SDR) family.</text>
</comment>
<dbReference type="InterPro" id="IPR036291">
    <property type="entry name" value="NAD(P)-bd_dom_sf"/>
</dbReference>
<evidence type="ECO:0000313" key="5">
    <source>
        <dbReference type="Proteomes" id="UP000094197"/>
    </source>
</evidence>
<protein>
    <submittedName>
        <fullName evidence="4">Short-chain dehydrogenase/reductase</fullName>
    </submittedName>
</protein>
<evidence type="ECO:0000313" key="4">
    <source>
        <dbReference type="EMBL" id="AOP34761.1"/>
    </source>
</evidence>
<organism evidence="4 5">
    <name type="scientific">Leptospira tipperaryensis</name>
    <dbReference type="NCBI Taxonomy" id="2564040"/>
    <lineage>
        <taxon>Bacteria</taxon>
        <taxon>Pseudomonadati</taxon>
        <taxon>Spirochaetota</taxon>
        <taxon>Spirochaetia</taxon>
        <taxon>Leptospirales</taxon>
        <taxon>Leptospiraceae</taxon>
        <taxon>Leptospira</taxon>
    </lineage>
</organism>
<accession>A0A1D7UYV3</accession>
<dbReference type="SUPFAM" id="SSF51735">
    <property type="entry name" value="NAD(P)-binding Rossmann-fold domains"/>
    <property type="match status" value="1"/>
</dbReference>
<dbReference type="Pfam" id="PF00106">
    <property type="entry name" value="adh_short"/>
    <property type="match status" value="1"/>
</dbReference>
<dbReference type="PANTHER" id="PTHR43976:SF16">
    <property type="entry name" value="SHORT-CHAIN DEHYDROGENASE_REDUCTASE FAMILY PROTEIN"/>
    <property type="match status" value="1"/>
</dbReference>
<dbReference type="InterPro" id="IPR051911">
    <property type="entry name" value="SDR_oxidoreductase"/>
</dbReference>
<keyword evidence="5" id="KW-1185">Reference proteome</keyword>
<dbReference type="RefSeq" id="WP_069607983.1">
    <property type="nucleotide sequence ID" value="NZ_CP015217.1"/>
</dbReference>
<dbReference type="Gene3D" id="3.40.50.720">
    <property type="entry name" value="NAD(P)-binding Rossmann-like Domain"/>
    <property type="match status" value="1"/>
</dbReference>
<dbReference type="GO" id="GO:0016491">
    <property type="term" value="F:oxidoreductase activity"/>
    <property type="evidence" value="ECO:0007669"/>
    <property type="project" value="UniProtKB-KW"/>
</dbReference>
<dbReference type="OrthoDB" id="9775296at2"/>
<name>A0A1D7UYV3_9LEPT</name>
<keyword evidence="2" id="KW-0560">Oxidoreductase</keyword>